<organism evidence="1 2">
    <name type="scientific">Planctobacterium marinum</name>
    <dbReference type="NCBI Taxonomy" id="1631968"/>
    <lineage>
        <taxon>Bacteria</taxon>
        <taxon>Pseudomonadati</taxon>
        <taxon>Pseudomonadota</taxon>
        <taxon>Gammaproteobacteria</taxon>
        <taxon>Alteromonadales</taxon>
        <taxon>Alteromonadaceae</taxon>
        <taxon>Planctobacterium</taxon>
    </lineage>
</organism>
<keyword evidence="2" id="KW-1185">Reference proteome</keyword>
<evidence type="ECO:0008006" key="3">
    <source>
        <dbReference type="Google" id="ProtNLM"/>
    </source>
</evidence>
<dbReference type="KEGG" id="pmaw:MACH26_18060"/>
<evidence type="ECO:0000313" key="2">
    <source>
        <dbReference type="Proteomes" id="UP001333710"/>
    </source>
</evidence>
<gene>
    <name evidence="1" type="ORF">MACH26_18060</name>
</gene>
<sequence length="157" mass="17664">MSLKLLTACLGCMKKLALIIPFLVILLSACDNNFDSSEINNSADMSALIFFDSIYNRNDFQTALKHASPRMQRLMKSYHTSTNVARHLINLRYDGEVIMEIDAGDSVGRSEFATRQKVSVFFTGNYQGNVVDELRTVQMIKEDGKWVVEAILADKFG</sequence>
<proteinExistence type="predicted"/>
<protein>
    <recommendedName>
        <fullName evidence="3">Lipoprotein</fullName>
    </recommendedName>
</protein>
<name>A0AA48I5H5_9ALTE</name>
<evidence type="ECO:0000313" key="1">
    <source>
        <dbReference type="EMBL" id="BDX06285.1"/>
    </source>
</evidence>
<accession>A0AA48I5H5</accession>
<reference evidence="1" key="1">
    <citation type="submission" date="2023-01" db="EMBL/GenBank/DDBJ databases">
        <title>Complete genome sequence of Planctobacterium marinum strain Dej080120_11.</title>
        <authorList>
            <person name="Ueki S."/>
            <person name="Maruyama F."/>
        </authorList>
    </citation>
    <scope>NUCLEOTIDE SEQUENCE</scope>
    <source>
        <strain evidence="1">Dej080120_11</strain>
    </source>
</reference>
<dbReference type="PROSITE" id="PS51257">
    <property type="entry name" value="PROKAR_LIPOPROTEIN"/>
    <property type="match status" value="1"/>
</dbReference>
<dbReference type="AlphaFoldDB" id="A0AA48I5H5"/>
<dbReference type="EMBL" id="AP027272">
    <property type="protein sequence ID" value="BDX06285.1"/>
    <property type="molecule type" value="Genomic_DNA"/>
</dbReference>
<dbReference type="Proteomes" id="UP001333710">
    <property type="component" value="Chromosome"/>
</dbReference>